<sequence>MAYTHTQVPASVMAGTPSQKLTYFLDKTILHARLDMALHDALDAILSETGPDIVIVTGPTGVGKTTLAARLEREVANHFEPNRRYSPGMIPVVRLSAVTTGSQGFDWRDFYIRLLCRLDQTNPQLKLDFGGEPGHLSEAPFHMAKSRLTTGGYERTIEVALQHRSAHVLIIDEANQIVVGCNPKELRRRFEVIKSLAIETGVTIILVGTYDLLEIRDQSAQLVRRSRIIHLPRYRLDDADDCTAFGSALQTFGAHMPFAQVPDLTEQFEYFYLKSAGCVGILKVWLDAVVEAALNANQDQLTIEEMEHYAMENRCLQTIIEEALVGERKLAAVSLDALKNLVLAHKAGLRQAGKSDIGRHFGKPRQKRRVGERSARRDPVGRKDAASGGV</sequence>
<keyword evidence="3" id="KW-0547">Nucleotide-binding</keyword>
<dbReference type="RefSeq" id="WP_284198021.1">
    <property type="nucleotide sequence ID" value="NZ_BSOG01000006.1"/>
</dbReference>
<dbReference type="EMBL" id="BSOG01000006">
    <property type="protein sequence ID" value="GLR14952.1"/>
    <property type="molecule type" value="Genomic_DNA"/>
</dbReference>
<dbReference type="GO" id="GO:0005524">
    <property type="term" value="F:ATP binding"/>
    <property type="evidence" value="ECO:0007669"/>
    <property type="project" value="UniProtKB-KW"/>
</dbReference>
<keyword evidence="3" id="KW-0067">ATP-binding</keyword>
<reference evidence="4" key="1">
    <citation type="journal article" date="2019" name="Int. J. Syst. Evol. Microbiol.">
        <title>The Global Catalogue of Microorganisms (GCM) 10K type strain sequencing project: providing services to taxonomists for standard genome sequencing and annotation.</title>
        <authorList>
            <consortium name="The Broad Institute Genomics Platform"/>
            <consortium name="The Broad Institute Genome Sequencing Center for Infectious Disease"/>
            <person name="Wu L."/>
            <person name="Ma J."/>
        </authorList>
    </citation>
    <scope>NUCLEOTIDE SEQUENCE [LARGE SCALE GENOMIC DNA]</scope>
    <source>
        <strain evidence="4">NBRC 110044</strain>
    </source>
</reference>
<gene>
    <name evidence="3" type="ORF">GCM10007907_37420</name>
</gene>
<evidence type="ECO:0000313" key="4">
    <source>
        <dbReference type="Proteomes" id="UP001156706"/>
    </source>
</evidence>
<feature type="compositionally biased region" description="Basic and acidic residues" evidence="1">
    <location>
        <begin position="369"/>
        <end position="390"/>
    </location>
</feature>
<comment type="caution">
    <text evidence="3">The sequence shown here is derived from an EMBL/GenBank/DDBJ whole genome shotgun (WGS) entry which is preliminary data.</text>
</comment>
<dbReference type="Gene3D" id="3.40.50.300">
    <property type="entry name" value="P-loop containing nucleotide triphosphate hydrolases"/>
    <property type="match status" value="1"/>
</dbReference>
<feature type="region of interest" description="Disordered" evidence="1">
    <location>
        <begin position="355"/>
        <end position="390"/>
    </location>
</feature>
<proteinExistence type="predicted"/>
<dbReference type="InterPro" id="IPR003593">
    <property type="entry name" value="AAA+_ATPase"/>
</dbReference>
<name>A0ABQ5YMH7_9NEIS</name>
<dbReference type="SUPFAM" id="SSF52540">
    <property type="entry name" value="P-loop containing nucleoside triphosphate hydrolases"/>
    <property type="match status" value="1"/>
</dbReference>
<organism evidence="3 4">
    <name type="scientific">Chitinimonas prasina</name>
    <dbReference type="NCBI Taxonomy" id="1434937"/>
    <lineage>
        <taxon>Bacteria</taxon>
        <taxon>Pseudomonadati</taxon>
        <taxon>Pseudomonadota</taxon>
        <taxon>Betaproteobacteria</taxon>
        <taxon>Neisseriales</taxon>
        <taxon>Chitinibacteraceae</taxon>
        <taxon>Chitinimonas</taxon>
    </lineage>
</organism>
<feature type="domain" description="AAA+ ATPase" evidence="2">
    <location>
        <begin position="50"/>
        <end position="235"/>
    </location>
</feature>
<keyword evidence="4" id="KW-1185">Reference proteome</keyword>
<dbReference type="Proteomes" id="UP001156706">
    <property type="component" value="Unassembled WGS sequence"/>
</dbReference>
<protein>
    <submittedName>
        <fullName evidence="3">ATP-binding protein</fullName>
    </submittedName>
</protein>
<evidence type="ECO:0000259" key="2">
    <source>
        <dbReference type="SMART" id="SM00382"/>
    </source>
</evidence>
<accession>A0ABQ5YMH7</accession>
<dbReference type="SMART" id="SM00382">
    <property type="entry name" value="AAA"/>
    <property type="match status" value="1"/>
</dbReference>
<evidence type="ECO:0000256" key="1">
    <source>
        <dbReference type="SAM" id="MobiDB-lite"/>
    </source>
</evidence>
<evidence type="ECO:0000313" key="3">
    <source>
        <dbReference type="EMBL" id="GLR14952.1"/>
    </source>
</evidence>
<dbReference type="InterPro" id="IPR027417">
    <property type="entry name" value="P-loop_NTPase"/>
</dbReference>
<dbReference type="Pfam" id="PF13401">
    <property type="entry name" value="AAA_22"/>
    <property type="match status" value="1"/>
</dbReference>
<dbReference type="InterPro" id="IPR049945">
    <property type="entry name" value="AAA_22"/>
</dbReference>